<dbReference type="Gene3D" id="2.60.120.590">
    <property type="entry name" value="Alpha-ketoglutarate-dependent dioxygenase AlkB-like"/>
    <property type="match status" value="1"/>
</dbReference>
<dbReference type="InterPro" id="IPR005123">
    <property type="entry name" value="Oxoglu/Fe-dep_dioxygenase_dom"/>
</dbReference>
<dbReference type="PANTHER" id="PTHR31212">
    <property type="entry name" value="ALPHA-KETOGLUTARATE-DEPENDENT DIOXYGENASE ALKB HOMOLOG 3"/>
    <property type="match status" value="1"/>
</dbReference>
<dbReference type="GO" id="GO:0016705">
    <property type="term" value="F:oxidoreductase activity, acting on paired donors, with incorporation or reduction of molecular oxygen"/>
    <property type="evidence" value="ECO:0007669"/>
    <property type="project" value="UniProtKB-ARBA"/>
</dbReference>
<keyword evidence="3" id="KW-0227">DNA damage</keyword>
<accession>G3IRR6</accession>
<proteinExistence type="predicted"/>
<evidence type="ECO:0000256" key="3">
    <source>
        <dbReference type="ARBA" id="ARBA00022763"/>
    </source>
</evidence>
<dbReference type="eggNOG" id="COG3145">
    <property type="taxonomic scope" value="Bacteria"/>
</dbReference>
<keyword evidence="6" id="KW-0560">Oxidoreductase</keyword>
<dbReference type="GO" id="GO:0046872">
    <property type="term" value="F:metal ion binding"/>
    <property type="evidence" value="ECO:0007669"/>
    <property type="project" value="UniProtKB-KW"/>
</dbReference>
<dbReference type="InterPro" id="IPR027450">
    <property type="entry name" value="AlkB-like"/>
</dbReference>
<keyword evidence="8" id="KW-0234">DNA repair</keyword>
<dbReference type="PROSITE" id="PS51471">
    <property type="entry name" value="FE2OG_OXY"/>
    <property type="match status" value="1"/>
</dbReference>
<keyword evidence="5" id="KW-0223">Dioxygenase</keyword>
<evidence type="ECO:0000313" key="11">
    <source>
        <dbReference type="EMBL" id="EGW23759.1"/>
    </source>
</evidence>
<dbReference type="GO" id="GO:0006307">
    <property type="term" value="P:DNA alkylation repair"/>
    <property type="evidence" value="ECO:0007669"/>
    <property type="project" value="InterPro"/>
</dbReference>
<evidence type="ECO:0000259" key="10">
    <source>
        <dbReference type="PROSITE" id="PS51471"/>
    </source>
</evidence>
<dbReference type="STRING" id="697282.Mettu_2622"/>
<dbReference type="OrthoDB" id="190276at2"/>
<reference evidence="11 12" key="1">
    <citation type="submission" date="2011-06" db="EMBL/GenBank/DDBJ databases">
        <title>Genomic sequence of Methylobacter tundripaludum SV96.</title>
        <authorList>
            <consortium name="US DOE Joint Genome Institute"/>
            <person name="Lucas S."/>
            <person name="Han J."/>
            <person name="Lapidus A."/>
            <person name="Cheng J.-F."/>
            <person name="Goodwin L."/>
            <person name="Pitluck S."/>
            <person name="Held B."/>
            <person name="Detter J.C."/>
            <person name="Han C."/>
            <person name="Tapia R."/>
            <person name="Land M."/>
            <person name="Hauser L."/>
            <person name="Kyrpides N."/>
            <person name="Ivanova N."/>
            <person name="Ovchinnikova G."/>
            <person name="Pagani I."/>
            <person name="Klotz M.G."/>
            <person name="Dispirito A.A."/>
            <person name="Murrell J.C."/>
            <person name="Dunfield P."/>
            <person name="Kalyuzhnaya M.G."/>
            <person name="Svenning M."/>
            <person name="Trotsenko Y.A."/>
            <person name="Stein L.Y."/>
            <person name="Woyke T."/>
        </authorList>
    </citation>
    <scope>NUCLEOTIDE SEQUENCE [LARGE SCALE GENOMIC DNA]</scope>
    <source>
        <strain evidence="12">ATCC BAA-1195 / DSM 17260 / SV96</strain>
    </source>
</reference>
<name>G3IRR6_METTV</name>
<keyword evidence="2" id="KW-0479">Metal-binding</keyword>
<evidence type="ECO:0000256" key="4">
    <source>
        <dbReference type="ARBA" id="ARBA00022842"/>
    </source>
</evidence>
<dbReference type="PANTHER" id="PTHR31212:SF4">
    <property type="entry name" value="ALPHA-KETOGLUTARATE-DEPENDENT DIOXYGENASE ALKB HOMOLOG 3"/>
    <property type="match status" value="1"/>
</dbReference>
<gene>
    <name evidence="11" type="ORF">Mettu_2622</name>
</gene>
<dbReference type="InterPro" id="IPR032854">
    <property type="entry name" value="ALKBH3"/>
</dbReference>
<dbReference type="GO" id="GO:0016787">
    <property type="term" value="F:hydrolase activity"/>
    <property type="evidence" value="ECO:0007669"/>
    <property type="project" value="UniProtKB-ARBA"/>
</dbReference>
<keyword evidence="4" id="KW-0460">Magnesium</keyword>
<feature type="domain" description="Fe2OG dioxygenase" evidence="10">
    <location>
        <begin position="96"/>
        <end position="193"/>
    </location>
</feature>
<protein>
    <submittedName>
        <fullName evidence="11">2OG-Fe(II) oxygenase</fullName>
    </submittedName>
</protein>
<dbReference type="RefSeq" id="WP_006892065.1">
    <property type="nucleotide sequence ID" value="NZ_JH109152.1"/>
</dbReference>
<dbReference type="FunFam" id="2.60.120.590:FF:000004">
    <property type="entry name" value="DNA oxidative demethylase ALKBH2"/>
    <property type="match status" value="1"/>
</dbReference>
<keyword evidence="7" id="KW-0408">Iron</keyword>
<keyword evidence="12" id="KW-1185">Reference proteome</keyword>
<dbReference type="InterPro" id="IPR037151">
    <property type="entry name" value="AlkB-like_sf"/>
</dbReference>
<dbReference type="Pfam" id="PF13532">
    <property type="entry name" value="2OG-FeII_Oxy_2"/>
    <property type="match status" value="1"/>
</dbReference>
<evidence type="ECO:0000256" key="1">
    <source>
        <dbReference type="ARBA" id="ARBA00001954"/>
    </source>
</evidence>
<evidence type="ECO:0000256" key="8">
    <source>
        <dbReference type="ARBA" id="ARBA00023204"/>
    </source>
</evidence>
<dbReference type="SUPFAM" id="SSF51197">
    <property type="entry name" value="Clavaminate synthase-like"/>
    <property type="match status" value="1"/>
</dbReference>
<dbReference type="Proteomes" id="UP000004664">
    <property type="component" value="Unassembled WGS sequence"/>
</dbReference>
<evidence type="ECO:0000256" key="2">
    <source>
        <dbReference type="ARBA" id="ARBA00022723"/>
    </source>
</evidence>
<dbReference type="AlphaFoldDB" id="G3IRR6"/>
<evidence type="ECO:0000256" key="7">
    <source>
        <dbReference type="ARBA" id="ARBA00023004"/>
    </source>
</evidence>
<dbReference type="GO" id="GO:0051213">
    <property type="term" value="F:dioxygenase activity"/>
    <property type="evidence" value="ECO:0007669"/>
    <property type="project" value="UniProtKB-KW"/>
</dbReference>
<feature type="compositionally biased region" description="Polar residues" evidence="9">
    <location>
        <begin position="219"/>
        <end position="232"/>
    </location>
</feature>
<evidence type="ECO:0000313" key="12">
    <source>
        <dbReference type="Proteomes" id="UP000004664"/>
    </source>
</evidence>
<comment type="cofactor">
    <cofactor evidence="1">
        <name>Fe(2+)</name>
        <dbReference type="ChEBI" id="CHEBI:29033"/>
    </cofactor>
</comment>
<evidence type="ECO:0000256" key="6">
    <source>
        <dbReference type="ARBA" id="ARBA00023002"/>
    </source>
</evidence>
<evidence type="ECO:0000256" key="5">
    <source>
        <dbReference type="ARBA" id="ARBA00022964"/>
    </source>
</evidence>
<feature type="region of interest" description="Disordered" evidence="9">
    <location>
        <begin position="203"/>
        <end position="232"/>
    </location>
</feature>
<dbReference type="GO" id="GO:0140097">
    <property type="term" value="F:catalytic activity, acting on DNA"/>
    <property type="evidence" value="ECO:0007669"/>
    <property type="project" value="UniProtKB-ARBA"/>
</dbReference>
<evidence type="ECO:0000256" key="9">
    <source>
        <dbReference type="SAM" id="MobiDB-lite"/>
    </source>
</evidence>
<dbReference type="GO" id="GO:0032451">
    <property type="term" value="F:demethylase activity"/>
    <property type="evidence" value="ECO:0007669"/>
    <property type="project" value="UniProtKB-ARBA"/>
</dbReference>
<sequence length="232" mass="26467">MLTPNLVPFDGELYLIKQFYSLPESDRLFAQLQADLAWQEEAIFIYGRWVKVLRLMCWYGDPDAWYRYSGVNHQPLPWTPVLQAIRKKVERQCQCTFNSVLANLYRDGNDSMGCHADDEKELGPNPVIASLSLGDERLFRLHHKETKEKLDIVLGHGDLLVMAGTLQHHWMHSVPKTKKLKTPRINLTFRTIRAALATAPCSRDQTAPSAHAEPANMLLNHSTSNPYGKSRS</sequence>
<dbReference type="EMBL" id="JH109152">
    <property type="protein sequence ID" value="EGW23759.1"/>
    <property type="molecule type" value="Genomic_DNA"/>
</dbReference>
<dbReference type="HOGENOM" id="CLU_048788_5_2_6"/>
<organism evidence="11 12">
    <name type="scientific">Methylobacter tundripaludum (strain ATCC BAA-1195 / DSM 17260 / SV96)</name>
    <dbReference type="NCBI Taxonomy" id="697282"/>
    <lineage>
        <taxon>Bacteria</taxon>
        <taxon>Pseudomonadati</taxon>
        <taxon>Pseudomonadota</taxon>
        <taxon>Gammaproteobacteria</taxon>
        <taxon>Methylococcales</taxon>
        <taxon>Methylococcaceae</taxon>
        <taxon>Methylobacter</taxon>
    </lineage>
</organism>